<dbReference type="RefSeq" id="WP_113904636.1">
    <property type="nucleotide sequence ID" value="NZ_QNSB01000007.1"/>
</dbReference>
<dbReference type="Proteomes" id="UP000253509">
    <property type="component" value="Unassembled WGS sequence"/>
</dbReference>
<sequence>MDEPLPIDTGTSALGQVPLAPDDPVAHVLVDHPVPHLARVFDYAVPRRFADTARPGVRVRVKFAGRLRDGYVLERTAHTDHVGELAPIERITSPLVVLPPTLRELCEAVATRYAGTLTDVLRLAIPPRHAGAEKAVLRAEQGTGEAPEPHATAEADEAPEPHAAAEADESTEPHAAAEAGQLRAEGGAEESAADIVDRLGAWVVATAAPGPGLPEHPSAVTDPAADSRAAPGSPASPRPLPREALTIVPGPTPGLGWIPAGLAAASRTLAAGQSVLWLVPDHRELDVLAAALRAAGIEHGVLGAEQSPAERWTNWLGGRLGRTRLLIGTRAAAFAPLEDLGLIICLNDSNENYLDQHAPYPHAREVCLLRSSLESTGLLFVSTDRSPEVQRLVEIGWLTDISPTRPDRRAGSPLVLVPDEDRDPDAWQRIPSRAWQLMRSALDPARSSRRPGTSGPSAEAPRPGPVLVQVPRSGYYPVFACARCQEVARCPQCRANLTTASEVGPFACRSCGHRSETFTCSRCRSHEVRSIVRGRGRTVEELRRALPGVEILESGGEHIATAIDDTPRIVVATTGAEPYAVGGYAAAILLDSLWPGPWMRATDESLSRRLRAASLVRSRDEGGTVHLGEADEAIRAALVAFDPIAYMSRQLADRRELGFPPYRRIVELTGAGADIDAVLSAVDGLEELIRDDADEGLRAVAAYPIAAGPRIGAELAAITASRSARKLPQVRIRIDDPRSL</sequence>
<dbReference type="GO" id="GO:0006270">
    <property type="term" value="P:DNA replication initiation"/>
    <property type="evidence" value="ECO:0007669"/>
    <property type="project" value="TreeGrafter"/>
</dbReference>
<dbReference type="GO" id="GO:0003677">
    <property type="term" value="F:DNA binding"/>
    <property type="evidence" value="ECO:0007669"/>
    <property type="project" value="UniProtKB-KW"/>
</dbReference>
<dbReference type="EMBL" id="QNSB01000007">
    <property type="protein sequence ID" value="RBP70845.1"/>
    <property type="molecule type" value="Genomic_DNA"/>
</dbReference>
<evidence type="ECO:0000256" key="2">
    <source>
        <dbReference type="ARBA" id="ARBA00022840"/>
    </source>
</evidence>
<keyword evidence="2" id="KW-0067">ATP-binding</keyword>
<feature type="region of interest" description="Disordered" evidence="4">
    <location>
        <begin position="135"/>
        <end position="191"/>
    </location>
</feature>
<evidence type="ECO:0000259" key="5">
    <source>
        <dbReference type="Pfam" id="PF17764"/>
    </source>
</evidence>
<dbReference type="Gene3D" id="3.40.1440.60">
    <property type="entry name" value="PriA, 3(prime) DNA-binding domain"/>
    <property type="match status" value="1"/>
</dbReference>
<dbReference type="Pfam" id="PF17764">
    <property type="entry name" value="PriA_3primeBD"/>
    <property type="match status" value="1"/>
</dbReference>
<accession>A0A366IJ09</accession>
<evidence type="ECO:0000313" key="7">
    <source>
        <dbReference type="Proteomes" id="UP000253509"/>
    </source>
</evidence>
<keyword evidence="7" id="KW-1185">Reference proteome</keyword>
<dbReference type="GO" id="GO:0043138">
    <property type="term" value="F:3'-5' DNA helicase activity"/>
    <property type="evidence" value="ECO:0007669"/>
    <property type="project" value="TreeGrafter"/>
</dbReference>
<dbReference type="Gene3D" id="3.40.50.300">
    <property type="entry name" value="P-loop containing nucleotide triphosphate hydrolases"/>
    <property type="match status" value="1"/>
</dbReference>
<proteinExistence type="predicted"/>
<dbReference type="InterPro" id="IPR041222">
    <property type="entry name" value="PriA_3primeBD"/>
</dbReference>
<feature type="compositionally biased region" description="Low complexity" evidence="4">
    <location>
        <begin position="223"/>
        <end position="233"/>
    </location>
</feature>
<name>A0A366IJ09_9MICO</name>
<reference evidence="6 7" key="1">
    <citation type="submission" date="2018-06" db="EMBL/GenBank/DDBJ databases">
        <title>Freshwater and sediment microbial communities from various areas in North America, analyzing microbe dynamics in response to fracking.</title>
        <authorList>
            <person name="Lamendella R."/>
        </authorList>
    </citation>
    <scope>NUCLEOTIDE SEQUENCE [LARGE SCALE GENOMIC DNA]</scope>
    <source>
        <strain evidence="6 7">3b_TX</strain>
    </source>
</reference>
<dbReference type="AlphaFoldDB" id="A0A366IJ09"/>
<evidence type="ECO:0000256" key="4">
    <source>
        <dbReference type="SAM" id="MobiDB-lite"/>
    </source>
</evidence>
<comment type="caution">
    <text evidence="6">The sequence shown here is derived from an EMBL/GenBank/DDBJ whole genome shotgun (WGS) entry which is preliminary data.</text>
</comment>
<dbReference type="PANTHER" id="PTHR30580:SF0">
    <property type="entry name" value="PRIMOSOMAL PROTEIN N"/>
    <property type="match status" value="1"/>
</dbReference>
<dbReference type="InterPro" id="IPR027417">
    <property type="entry name" value="P-loop_NTPase"/>
</dbReference>
<dbReference type="SUPFAM" id="SSF52540">
    <property type="entry name" value="P-loop containing nucleoside triphosphate hydrolases"/>
    <property type="match status" value="1"/>
</dbReference>
<feature type="region of interest" description="Disordered" evidence="4">
    <location>
        <begin position="210"/>
        <end position="247"/>
    </location>
</feature>
<feature type="compositionally biased region" description="Basic and acidic residues" evidence="4">
    <location>
        <begin position="147"/>
        <end position="165"/>
    </location>
</feature>
<evidence type="ECO:0000256" key="3">
    <source>
        <dbReference type="ARBA" id="ARBA00023125"/>
    </source>
</evidence>
<dbReference type="InterPro" id="IPR042115">
    <property type="entry name" value="PriA_3primeBD_sf"/>
</dbReference>
<dbReference type="GO" id="GO:0006310">
    <property type="term" value="P:DNA recombination"/>
    <property type="evidence" value="ECO:0007669"/>
    <property type="project" value="TreeGrafter"/>
</dbReference>
<evidence type="ECO:0000313" key="6">
    <source>
        <dbReference type="EMBL" id="RBP70845.1"/>
    </source>
</evidence>
<keyword evidence="6" id="KW-0378">Hydrolase</keyword>
<keyword evidence="3" id="KW-0238">DNA-binding</keyword>
<dbReference type="GO" id="GO:0006302">
    <property type="term" value="P:double-strand break repair"/>
    <property type="evidence" value="ECO:0007669"/>
    <property type="project" value="TreeGrafter"/>
</dbReference>
<protein>
    <submittedName>
        <fullName evidence="6">Replication restart DNA helicase PriA</fullName>
    </submittedName>
</protein>
<feature type="region of interest" description="Disordered" evidence="4">
    <location>
        <begin position="441"/>
        <end position="465"/>
    </location>
</feature>
<keyword evidence="1" id="KW-0547">Nucleotide-binding</keyword>
<keyword evidence="6" id="KW-0347">Helicase</keyword>
<organism evidence="6 7">
    <name type="scientific">Brevibacterium celere</name>
    <dbReference type="NCBI Taxonomy" id="225845"/>
    <lineage>
        <taxon>Bacteria</taxon>
        <taxon>Bacillati</taxon>
        <taxon>Actinomycetota</taxon>
        <taxon>Actinomycetes</taxon>
        <taxon>Micrococcales</taxon>
        <taxon>Brevibacteriaceae</taxon>
        <taxon>Brevibacterium</taxon>
    </lineage>
</organism>
<dbReference type="PANTHER" id="PTHR30580">
    <property type="entry name" value="PRIMOSOMAL PROTEIN N"/>
    <property type="match status" value="1"/>
</dbReference>
<gene>
    <name evidence="6" type="ORF">DFO65_107167</name>
</gene>
<feature type="domain" description="Primosomal protein N' 3' DNA-binding" evidence="5">
    <location>
        <begin position="28"/>
        <end position="126"/>
    </location>
</feature>
<evidence type="ECO:0000256" key="1">
    <source>
        <dbReference type="ARBA" id="ARBA00022741"/>
    </source>
</evidence>
<dbReference type="GO" id="GO:0005524">
    <property type="term" value="F:ATP binding"/>
    <property type="evidence" value="ECO:0007669"/>
    <property type="project" value="UniProtKB-KW"/>
</dbReference>